<gene>
    <name evidence="1" type="ORF">EB796_023925</name>
</gene>
<dbReference type="Proteomes" id="UP000593567">
    <property type="component" value="Unassembled WGS sequence"/>
</dbReference>
<dbReference type="EMBL" id="VXIV02003363">
    <property type="protein sequence ID" value="KAF6017769.1"/>
    <property type="molecule type" value="Genomic_DNA"/>
</dbReference>
<organism evidence="1 2">
    <name type="scientific">Bugula neritina</name>
    <name type="common">Brown bryozoan</name>
    <name type="synonym">Sertularia neritina</name>
    <dbReference type="NCBI Taxonomy" id="10212"/>
    <lineage>
        <taxon>Eukaryota</taxon>
        <taxon>Metazoa</taxon>
        <taxon>Spiralia</taxon>
        <taxon>Lophotrochozoa</taxon>
        <taxon>Bryozoa</taxon>
        <taxon>Gymnolaemata</taxon>
        <taxon>Cheilostomatida</taxon>
        <taxon>Flustrina</taxon>
        <taxon>Buguloidea</taxon>
        <taxon>Bugulidae</taxon>
        <taxon>Bugula</taxon>
    </lineage>
</organism>
<dbReference type="InterPro" id="IPR008979">
    <property type="entry name" value="Galactose-bd-like_sf"/>
</dbReference>
<dbReference type="InterPro" id="IPR051941">
    <property type="entry name" value="BG_Antigen-Binding_Lectin"/>
</dbReference>
<dbReference type="SUPFAM" id="SSF49785">
    <property type="entry name" value="Galactose-binding domain-like"/>
    <property type="match status" value="4"/>
</dbReference>
<reference evidence="1" key="1">
    <citation type="submission" date="2020-06" db="EMBL/GenBank/DDBJ databases">
        <title>Draft genome of Bugula neritina, a colonial animal packing powerful symbionts and potential medicines.</title>
        <authorList>
            <person name="Rayko M."/>
        </authorList>
    </citation>
    <scope>NUCLEOTIDE SEQUENCE [LARGE SCALE GENOMIC DNA]</scope>
    <source>
        <strain evidence="1">Kwan_BN1</strain>
    </source>
</reference>
<dbReference type="Gene3D" id="2.60.120.260">
    <property type="entry name" value="Galactose-binding domain-like"/>
    <property type="match status" value="4"/>
</dbReference>
<evidence type="ECO:0000313" key="1">
    <source>
        <dbReference type="EMBL" id="KAF6017769.1"/>
    </source>
</evidence>
<evidence type="ECO:0000313" key="2">
    <source>
        <dbReference type="Proteomes" id="UP000593567"/>
    </source>
</evidence>
<protein>
    <submittedName>
        <fullName evidence="1">Uncharacterized protein</fullName>
    </submittedName>
</protein>
<sequence>MQREGEWWRVDLEQEYLLTSYAIRLDEIPHPSLINDATVTKRLEVGPSDVSMLADGETTDDQIYVTDGWMRVKLDQKYCLTNIRVHNTPALENVALNASVRSSSIGYTGDDPAILVNGKAHSEDTRDYYDAERFSTLDTDNSHWVEIEFLSAVNISYIKIYATKDTAVRDDEQLTILTAKEDAPSQLPNTDDGYWQVIGSSSSGEILGTIDFQVHPDVKEIGFISDSEIKGSISLKEIEVYGYLCEIIDIEEASQSSTQGTHVASQAINLNLDDYQQTQVGADEWLDIVFVEEEMMVEAVLFFRGSYVMTDVEIWSNRLADYFKSLGLITGEFPSQLLWSNLYHVADYIEGSAQLYTTKLRLTCGSCPNGISFREILVFGSRDYLKKLSGFTRVKPGFVTPLETAFNGLFGESFLSETSSKIDIWARMLARVFITHFVIRFEDNSNTILTGIEILYLEDDALIEQGVDNYAERPMWKVLAVKRGSLEHPTIISPNPIRKARHLTFTTHGKDVYFLIAEVYAFGTEERISTAESSVVAQQSSICQQEARNALSSHTMTSVSSTEPGQWWKVDLKGRYLVKRLEVHFTSGKEYLLVSCHKKFGSEHADDIFVLHSESLSPPEPSHDSSEWQLVQYLNSPSSSTILIRFIEPIAAHYLAVYTNSTGGLSIREVKAFGYVGNSPFHILSGSQGESGLGKSTWKSVYSQPLQVDDDVIEVDVEDFDSTGIAIVSENNPLKFAEIKLYGYEIFCNNLAIYSEGDDGIAIEEIVIYANTKATNLAIGKETEQSSMLSDSSFAADADVSSFLQTRSSLYQWWRIHLGASYPVNVISVESLQPAAPLVRGNMVPLATASVSSDSGNTAGNATDGMIDAGFLSSQSLSDQWLLISLPEFYQISVIELYTPESLGELFSINDITTLLYSGVGEATSDPSIGDNFALKNMKLLTSDVENAPNPDPTNNYEPWHVIESKKTGAVIYEEFVFKRAQYMNTVAVVSEGLNGIRLNEVKVIGEESKVAKTLSTGDDIEREL</sequence>
<proteinExistence type="predicted"/>
<accession>A0A7J7IV27</accession>
<comment type="caution">
    <text evidence="1">The sequence shown here is derived from an EMBL/GenBank/DDBJ whole genome shotgun (WGS) entry which is preliminary data.</text>
</comment>
<keyword evidence="2" id="KW-1185">Reference proteome</keyword>
<name>A0A7J7IV27_BUGNE</name>
<dbReference type="PANTHER" id="PTHR45713">
    <property type="entry name" value="FTP DOMAIN-CONTAINING PROTEIN"/>
    <property type="match status" value="1"/>
</dbReference>
<dbReference type="AlphaFoldDB" id="A0A7J7IV27"/>
<dbReference type="PANTHER" id="PTHR45713:SF6">
    <property type="entry name" value="F5_8 TYPE C DOMAIN-CONTAINING PROTEIN"/>
    <property type="match status" value="1"/>
</dbReference>